<evidence type="ECO:0000313" key="3">
    <source>
        <dbReference type="EMBL" id="KFI83200.1"/>
    </source>
</evidence>
<protein>
    <recommendedName>
        <fullName evidence="5">Permease</fullName>
    </recommendedName>
</protein>
<evidence type="ECO:0008006" key="5">
    <source>
        <dbReference type="Google" id="ProtNLM"/>
    </source>
</evidence>
<feature type="transmembrane region" description="Helical" evidence="2">
    <location>
        <begin position="69"/>
        <end position="88"/>
    </location>
</feature>
<organism evidence="3 4">
    <name type="scientific">Bifidobacterium reuteri DSM 23975</name>
    <dbReference type="NCBI Taxonomy" id="1437610"/>
    <lineage>
        <taxon>Bacteria</taxon>
        <taxon>Bacillati</taxon>
        <taxon>Actinomycetota</taxon>
        <taxon>Actinomycetes</taxon>
        <taxon>Bifidobacteriales</taxon>
        <taxon>Bifidobacteriaceae</taxon>
        <taxon>Bifidobacterium</taxon>
    </lineage>
</organism>
<gene>
    <name evidence="3" type="ORF">BREU_3757</name>
</gene>
<sequence length="90" mass="9302">MAAPASPRPRPETATTHRPTEEPMETIDTILDLLQKAAVLGGGIWAVWGAITLAGGLKDHSGPQTQSGIWQLVGGAVIIAAAALFANLSF</sequence>
<comment type="caution">
    <text evidence="3">The sequence shown here is derived from an EMBL/GenBank/DDBJ whole genome shotgun (WGS) entry which is preliminary data.</text>
</comment>
<feature type="region of interest" description="Disordered" evidence="1">
    <location>
        <begin position="1"/>
        <end position="23"/>
    </location>
</feature>
<dbReference type="AlphaFoldDB" id="A0A087CIV0"/>
<feature type="transmembrane region" description="Helical" evidence="2">
    <location>
        <begin position="37"/>
        <end position="57"/>
    </location>
</feature>
<evidence type="ECO:0000256" key="2">
    <source>
        <dbReference type="SAM" id="Phobius"/>
    </source>
</evidence>
<dbReference type="STRING" id="1437610.BREU_3757"/>
<accession>A0A087CIV0</accession>
<keyword evidence="2" id="KW-0472">Membrane</keyword>
<dbReference type="EMBL" id="JGZK01000023">
    <property type="protein sequence ID" value="KFI83200.1"/>
    <property type="molecule type" value="Genomic_DNA"/>
</dbReference>
<reference evidence="3 4" key="1">
    <citation type="submission" date="2014-03" db="EMBL/GenBank/DDBJ databases">
        <title>Genomics of Bifidobacteria.</title>
        <authorList>
            <person name="Ventura M."/>
            <person name="Milani C."/>
            <person name="Lugli G.A."/>
        </authorList>
    </citation>
    <scope>NUCLEOTIDE SEQUENCE [LARGE SCALE GENOMIC DNA]</scope>
    <source>
        <strain evidence="3 4">DSM 23975</strain>
    </source>
</reference>
<keyword evidence="4" id="KW-1185">Reference proteome</keyword>
<dbReference type="Proteomes" id="UP000028984">
    <property type="component" value="Unassembled WGS sequence"/>
</dbReference>
<proteinExistence type="predicted"/>
<evidence type="ECO:0000313" key="4">
    <source>
        <dbReference type="Proteomes" id="UP000028984"/>
    </source>
</evidence>
<name>A0A087CIV0_9BIFI</name>
<keyword evidence="2" id="KW-1133">Transmembrane helix</keyword>
<dbReference type="eggNOG" id="ENOG5033DAG">
    <property type="taxonomic scope" value="Bacteria"/>
</dbReference>
<evidence type="ECO:0000256" key="1">
    <source>
        <dbReference type="SAM" id="MobiDB-lite"/>
    </source>
</evidence>
<keyword evidence="2" id="KW-0812">Transmembrane</keyword>